<dbReference type="AlphaFoldDB" id="A0A9D1N556"/>
<comment type="caution">
    <text evidence="2">The sequence shown here is derived from an EMBL/GenBank/DDBJ whole genome shotgun (WGS) entry which is preliminary data.</text>
</comment>
<gene>
    <name evidence="2" type="ORF">IAD25_01240</name>
</gene>
<organism evidence="2 3">
    <name type="scientific">Candidatus Allocopromorpha excrementipullorum</name>
    <dbReference type="NCBI Taxonomy" id="2840743"/>
    <lineage>
        <taxon>Bacteria</taxon>
        <taxon>Bacillati</taxon>
        <taxon>Bacillota</taxon>
        <taxon>Clostridia</taxon>
        <taxon>Eubacteriales</taxon>
        <taxon>Eubacteriaceae</taxon>
        <taxon>Eubacteriaceae incertae sedis</taxon>
        <taxon>Candidatus Allocopromorpha</taxon>
    </lineage>
</organism>
<reference evidence="2" key="1">
    <citation type="submission" date="2020-10" db="EMBL/GenBank/DDBJ databases">
        <authorList>
            <person name="Gilroy R."/>
        </authorList>
    </citation>
    <scope>NUCLEOTIDE SEQUENCE</scope>
    <source>
        <strain evidence="2">ChiSjej4B22-8349</strain>
    </source>
</reference>
<evidence type="ECO:0000313" key="2">
    <source>
        <dbReference type="EMBL" id="HIU95324.1"/>
    </source>
</evidence>
<keyword evidence="1" id="KW-1133">Transmembrane helix</keyword>
<sequence>MSAQEKGVGEVLSITATHWNRQFLPDSGKVLIIRHAEHDNLPNYRYFHKIRQLEHKPVPDFPVEREIRQHLHSVHIRNFGSNAHVRAILPIFYAGMKIRQSQASGLPDFSRYEKIRQAAVLQLPDFTLYRRIRQIAASSAFLGMRCGWVLCFLPFCFLWILTALRLDICIRCSVK</sequence>
<evidence type="ECO:0000256" key="1">
    <source>
        <dbReference type="SAM" id="Phobius"/>
    </source>
</evidence>
<reference evidence="2" key="2">
    <citation type="journal article" date="2021" name="PeerJ">
        <title>Extensive microbial diversity within the chicken gut microbiome revealed by metagenomics and culture.</title>
        <authorList>
            <person name="Gilroy R."/>
            <person name="Ravi A."/>
            <person name="Getino M."/>
            <person name="Pursley I."/>
            <person name="Horton D.L."/>
            <person name="Alikhan N.F."/>
            <person name="Baker D."/>
            <person name="Gharbi K."/>
            <person name="Hall N."/>
            <person name="Watson M."/>
            <person name="Adriaenssens E.M."/>
            <person name="Foster-Nyarko E."/>
            <person name="Jarju S."/>
            <person name="Secka A."/>
            <person name="Antonio M."/>
            <person name="Oren A."/>
            <person name="Chaudhuri R.R."/>
            <person name="La Ragione R."/>
            <person name="Hildebrand F."/>
            <person name="Pallen M.J."/>
        </authorList>
    </citation>
    <scope>NUCLEOTIDE SEQUENCE</scope>
    <source>
        <strain evidence="2">ChiSjej4B22-8349</strain>
    </source>
</reference>
<proteinExistence type="predicted"/>
<dbReference type="Proteomes" id="UP000824130">
    <property type="component" value="Unassembled WGS sequence"/>
</dbReference>
<protein>
    <submittedName>
        <fullName evidence="2">Uncharacterized protein</fullName>
    </submittedName>
</protein>
<feature type="transmembrane region" description="Helical" evidence="1">
    <location>
        <begin position="140"/>
        <end position="161"/>
    </location>
</feature>
<name>A0A9D1N556_9FIRM</name>
<dbReference type="EMBL" id="DVOB01000030">
    <property type="protein sequence ID" value="HIU95324.1"/>
    <property type="molecule type" value="Genomic_DNA"/>
</dbReference>
<evidence type="ECO:0000313" key="3">
    <source>
        <dbReference type="Proteomes" id="UP000824130"/>
    </source>
</evidence>
<keyword evidence="1" id="KW-0472">Membrane</keyword>
<keyword evidence="1" id="KW-0812">Transmembrane</keyword>
<accession>A0A9D1N556</accession>